<dbReference type="Pfam" id="PF13491">
    <property type="entry name" value="FtsK_4TM"/>
    <property type="match status" value="1"/>
</dbReference>
<keyword evidence="7 14" id="KW-0547">Nucleotide-binding</keyword>
<evidence type="ECO:0000313" key="18">
    <source>
        <dbReference type="EMBL" id="MFC0180188.1"/>
    </source>
</evidence>
<feature type="region of interest" description="Disordered" evidence="15">
    <location>
        <begin position="217"/>
        <end position="236"/>
    </location>
</feature>
<keyword evidence="9 14" id="KW-0067">ATP-binding</keyword>
<evidence type="ECO:0000256" key="8">
    <source>
        <dbReference type="ARBA" id="ARBA00022829"/>
    </source>
</evidence>
<evidence type="ECO:0000256" key="16">
    <source>
        <dbReference type="SAM" id="Phobius"/>
    </source>
</evidence>
<dbReference type="InterPro" id="IPR041027">
    <property type="entry name" value="FtsK_alpha"/>
</dbReference>
<feature type="binding site" evidence="14">
    <location>
        <begin position="1026"/>
        <end position="1033"/>
    </location>
    <ligand>
        <name>ATP</name>
        <dbReference type="ChEBI" id="CHEBI:30616"/>
    </ligand>
</feature>
<dbReference type="Proteomes" id="UP001589758">
    <property type="component" value="Unassembled WGS sequence"/>
</dbReference>
<keyword evidence="11" id="KW-0238">DNA-binding</keyword>
<dbReference type="InterPro" id="IPR002543">
    <property type="entry name" value="FtsK_dom"/>
</dbReference>
<dbReference type="Pfam" id="PF17854">
    <property type="entry name" value="FtsK_alpha"/>
    <property type="match status" value="1"/>
</dbReference>
<evidence type="ECO:0000256" key="3">
    <source>
        <dbReference type="ARBA" id="ARBA00020887"/>
    </source>
</evidence>
<sequence>MSYATHDTEENEDIFSSHPFFYLLLMLLGGCLIFMGVAIYTYNPADAGWTHSSTEIVTHNLGGAIGATIADTSFFIFGVSTFFLPFLGILYLITIYIGNKKKEQLCFWLISIKLIGVLFLIIATTTLSALNIDDSPNYSSGGLLGSIFSIALLKYINAINLTLAMITLWIIGFTILTSWSPLKIAEKIGEIVLFTVTFGGSRDKAVLDEIDNSKEDPFDFMADENDSSKKTSTDREDNSDLIYSDILYEDIRNEENISDDSKPQSLSYERELNEKETSIILRHDDEENNYPSETKGVLPEDDIDELIPTLTFSALDDGFTDATTQKKDTLQKVQANILADVDTNIDKQSTQKTVVMHADDPNIPVDINSVDINKDTTNLIVTSTSNGSNIESTHSSIANAFDYKAPSSQVTSLHEPFAEETTLIETTEKTIVINEPSLKNSAPVDNISVTVNNSNIDYINHRPNYKEKIDNEETANINANESAKSNQSSISPRPSLSLDEKLALIEQQAKQKQTEQMKVVHETQNSEAIVQSSLKKTEQQKREETLASYGIKIPKVQFIQGMKIVREENTNIEIINEETTNSNNESLDVLDIEHKNTLNEIEHANQNGKDGAFTHPLETNVPMQSVQSVQSAQSMQAASLHSIIPNEQHADNQYSDESKLEGSYNKISSDKVIGRVEIDDKTEAVFEQIDSRTIIMKRVLKHEYAQNKNQLYHGEQSEISPYEHTNESSKAQTHRNISSLFSAEKPSLDGSLLEGLGIESTDDLTSATNSLDTNNKDSSNKYDESIRRANSEISLDASAHFNFDEKQELSHTNLNSDMPSTFVQETGAHSNNESSTGYTLPEVYEDKGESEETHPLFHPLIFRETEKQPVPKEPLPTVELLAENKSEAIDFDNEKLQETASLIETALADFKINVTVVDIFCGPVITRFELELAPGVRAARISALDRDLARALSVSSVRVVEVIPGKPYVGLELPNPQRELLVIRDVIDSTEFKEMKSPLTMVLGKDIAGEPVVANLAKMPHLLVAGTTGSGKSVGVNAMIISILFKASPDEVKFIMIDPKMLELSIYNSIPHLLTEVVTDMKKASNALRWCVGEMERRYQLMAALGVRNLEGYNEKINLAEDMQHRIKDPLWKPSDSMETTIPYLEKLPYIVVVVDEFADLIMTEGKKIEELIARLAQKARAAGIHLILATQRPSVDVITGLIKANVPTRIAFTVSSKIDSRTILDQGGAESLLGAGDMLYLPPNSSSTIRVHGAFVGDEEVHNVVANWRARGTPKYIDEIIAEPKSSSDNEGGDSNQVDEKFDTIVQFVIETQRVSISGIQRKFNIGYNRAAKIVEEMEEQGIVSTPNNNGTRMVLAK</sequence>
<dbReference type="PANTHER" id="PTHR22683:SF41">
    <property type="entry name" value="DNA TRANSLOCASE FTSK"/>
    <property type="match status" value="1"/>
</dbReference>
<keyword evidence="12 16" id="KW-0472">Membrane</keyword>
<feature type="compositionally biased region" description="Polar residues" evidence="15">
    <location>
        <begin position="812"/>
        <end position="838"/>
    </location>
</feature>
<dbReference type="Pfam" id="PF09397">
    <property type="entry name" value="FtsK_gamma"/>
    <property type="match status" value="1"/>
</dbReference>
<feature type="domain" description="FtsK" evidence="17">
    <location>
        <begin position="1009"/>
        <end position="1222"/>
    </location>
</feature>
<feature type="region of interest" description="Disordered" evidence="15">
    <location>
        <begin position="764"/>
        <end position="783"/>
    </location>
</feature>
<evidence type="ECO:0000256" key="5">
    <source>
        <dbReference type="ARBA" id="ARBA00022618"/>
    </source>
</evidence>
<keyword evidence="10 16" id="KW-1133">Transmembrane helix</keyword>
<evidence type="ECO:0000256" key="11">
    <source>
        <dbReference type="ARBA" id="ARBA00023125"/>
    </source>
</evidence>
<keyword evidence="8" id="KW-0159">Chromosome partition</keyword>
<feature type="transmembrane region" description="Helical" evidence="16">
    <location>
        <begin position="20"/>
        <end position="42"/>
    </location>
</feature>
<evidence type="ECO:0000313" key="19">
    <source>
        <dbReference type="Proteomes" id="UP001589758"/>
    </source>
</evidence>
<keyword evidence="19" id="KW-1185">Reference proteome</keyword>
<accession>A0ABV6CB16</accession>
<comment type="subcellular location">
    <subcellularLocation>
        <location evidence="1">Cell membrane</location>
        <topology evidence="1">Multi-pass membrane protein</topology>
    </subcellularLocation>
</comment>
<dbReference type="SUPFAM" id="SSF52540">
    <property type="entry name" value="P-loop containing nucleoside triphosphate hydrolases"/>
    <property type="match status" value="1"/>
</dbReference>
<evidence type="ECO:0000256" key="14">
    <source>
        <dbReference type="PROSITE-ProRule" id="PRU00289"/>
    </source>
</evidence>
<feature type="region of interest" description="Disordered" evidence="15">
    <location>
        <begin position="812"/>
        <end position="839"/>
    </location>
</feature>
<dbReference type="SUPFAM" id="SSF46785">
    <property type="entry name" value="Winged helix' DNA-binding domain"/>
    <property type="match status" value="1"/>
</dbReference>
<dbReference type="CDD" id="cd01127">
    <property type="entry name" value="TrwB_TraG_TraD_VirD4"/>
    <property type="match status" value="1"/>
</dbReference>
<feature type="transmembrane region" description="Helical" evidence="16">
    <location>
        <begin position="138"/>
        <end position="156"/>
    </location>
</feature>
<feature type="transmembrane region" description="Helical" evidence="16">
    <location>
        <begin position="74"/>
        <end position="93"/>
    </location>
</feature>
<evidence type="ECO:0000256" key="12">
    <source>
        <dbReference type="ARBA" id="ARBA00023136"/>
    </source>
</evidence>
<evidence type="ECO:0000256" key="6">
    <source>
        <dbReference type="ARBA" id="ARBA00022692"/>
    </source>
</evidence>
<name>A0ABV6CB16_9GAMM</name>
<feature type="compositionally biased region" description="Polar residues" evidence="15">
    <location>
        <begin position="764"/>
        <end position="773"/>
    </location>
</feature>
<dbReference type="Gene3D" id="1.10.10.10">
    <property type="entry name" value="Winged helix-like DNA-binding domain superfamily/Winged helix DNA-binding domain"/>
    <property type="match status" value="1"/>
</dbReference>
<keyword evidence="13" id="KW-0131">Cell cycle</keyword>
<dbReference type="PANTHER" id="PTHR22683">
    <property type="entry name" value="SPORULATION PROTEIN RELATED"/>
    <property type="match status" value="1"/>
</dbReference>
<organism evidence="18 19">
    <name type="scientific">Thorsellia kenyensis</name>
    <dbReference type="NCBI Taxonomy" id="1549888"/>
    <lineage>
        <taxon>Bacteria</taxon>
        <taxon>Pseudomonadati</taxon>
        <taxon>Pseudomonadota</taxon>
        <taxon>Gammaproteobacteria</taxon>
        <taxon>Enterobacterales</taxon>
        <taxon>Thorselliaceae</taxon>
        <taxon>Thorsellia</taxon>
    </lineage>
</organism>
<dbReference type="Gene3D" id="3.30.980.40">
    <property type="match status" value="1"/>
</dbReference>
<dbReference type="Gene3D" id="3.40.50.300">
    <property type="entry name" value="P-loop containing nucleotide triphosphate hydrolases"/>
    <property type="match status" value="1"/>
</dbReference>
<dbReference type="PROSITE" id="PS50901">
    <property type="entry name" value="FTSK"/>
    <property type="match status" value="1"/>
</dbReference>
<evidence type="ECO:0000256" key="7">
    <source>
        <dbReference type="ARBA" id="ARBA00022741"/>
    </source>
</evidence>
<evidence type="ECO:0000256" key="1">
    <source>
        <dbReference type="ARBA" id="ARBA00004651"/>
    </source>
</evidence>
<dbReference type="InterPro" id="IPR036388">
    <property type="entry name" value="WH-like_DNA-bd_sf"/>
</dbReference>
<evidence type="ECO:0000256" key="9">
    <source>
        <dbReference type="ARBA" id="ARBA00022840"/>
    </source>
</evidence>
<dbReference type="Pfam" id="PF01580">
    <property type="entry name" value="FtsK_SpoIIIE"/>
    <property type="match status" value="1"/>
</dbReference>
<evidence type="ECO:0000256" key="2">
    <source>
        <dbReference type="ARBA" id="ARBA00006474"/>
    </source>
</evidence>
<comment type="similarity">
    <text evidence="2">Belongs to the FtsK/SpoIIIE/SftA family.</text>
</comment>
<feature type="transmembrane region" description="Helical" evidence="16">
    <location>
        <begin position="163"/>
        <end position="182"/>
    </location>
</feature>
<reference evidence="18 19" key="1">
    <citation type="submission" date="2024-09" db="EMBL/GenBank/DDBJ databases">
        <authorList>
            <person name="Sun Q."/>
            <person name="Mori K."/>
        </authorList>
    </citation>
    <scope>NUCLEOTIDE SEQUENCE [LARGE SCALE GENOMIC DNA]</scope>
    <source>
        <strain evidence="18 19">CCM 8545</strain>
    </source>
</reference>
<gene>
    <name evidence="18" type="ORF">ACFFIT_08855</name>
</gene>
<proteinExistence type="inferred from homology"/>
<dbReference type="InterPro" id="IPR050206">
    <property type="entry name" value="FtsK/SpoIIIE/SftA"/>
</dbReference>
<evidence type="ECO:0000259" key="17">
    <source>
        <dbReference type="PROSITE" id="PS50901"/>
    </source>
</evidence>
<evidence type="ECO:0000256" key="15">
    <source>
        <dbReference type="SAM" id="MobiDB-lite"/>
    </source>
</evidence>
<evidence type="ECO:0000256" key="4">
    <source>
        <dbReference type="ARBA" id="ARBA00022475"/>
    </source>
</evidence>
<dbReference type="InterPro" id="IPR025199">
    <property type="entry name" value="FtsK_4TM"/>
</dbReference>
<comment type="caution">
    <text evidence="18">The sequence shown here is derived from an EMBL/GenBank/DDBJ whole genome shotgun (WGS) entry which is preliminary data.</text>
</comment>
<keyword evidence="5" id="KW-0132">Cell division</keyword>
<feature type="compositionally biased region" description="Basic and acidic residues" evidence="15">
    <location>
        <begin position="774"/>
        <end position="783"/>
    </location>
</feature>
<dbReference type="InterPro" id="IPR027417">
    <property type="entry name" value="P-loop_NTPase"/>
</dbReference>
<dbReference type="EMBL" id="JBHLXE010000095">
    <property type="protein sequence ID" value="MFC0180188.1"/>
    <property type="molecule type" value="Genomic_DNA"/>
</dbReference>
<feature type="transmembrane region" description="Helical" evidence="16">
    <location>
        <begin position="105"/>
        <end position="132"/>
    </location>
</feature>
<keyword evidence="6 16" id="KW-0812">Transmembrane</keyword>
<evidence type="ECO:0000256" key="13">
    <source>
        <dbReference type="ARBA" id="ARBA00023306"/>
    </source>
</evidence>
<dbReference type="SMART" id="SM00843">
    <property type="entry name" value="Ftsk_gamma"/>
    <property type="match status" value="1"/>
</dbReference>
<keyword evidence="4" id="KW-1003">Cell membrane</keyword>
<dbReference type="RefSeq" id="WP_385877300.1">
    <property type="nucleotide sequence ID" value="NZ_JBHLXE010000095.1"/>
</dbReference>
<feature type="compositionally biased region" description="Basic and acidic residues" evidence="15">
    <location>
        <begin position="226"/>
        <end position="236"/>
    </location>
</feature>
<evidence type="ECO:0000256" key="10">
    <source>
        <dbReference type="ARBA" id="ARBA00022989"/>
    </source>
</evidence>
<dbReference type="InterPro" id="IPR018541">
    <property type="entry name" value="Ftsk_gamma"/>
</dbReference>
<dbReference type="InterPro" id="IPR036390">
    <property type="entry name" value="WH_DNA-bd_sf"/>
</dbReference>
<protein>
    <recommendedName>
        <fullName evidence="3">DNA translocase FtsK</fullName>
    </recommendedName>
</protein>